<protein>
    <submittedName>
        <fullName evidence="7">CCR4-NOT transcription complex subunit 11</fullName>
    </submittedName>
</protein>
<reference evidence="6" key="1">
    <citation type="submission" date="2014-05" db="EMBL/GenBank/DDBJ databases">
        <title>The genome and life-stage specific transcriptomes of Globodera pallida elucidate key aspects of plant parasitism by a cyst nematode.</title>
        <authorList>
            <person name="Cotton J.A."/>
            <person name="Lilley C.J."/>
            <person name="Jones L.M."/>
            <person name="Kikuchi T."/>
            <person name="Reid A.J."/>
            <person name="Thorpe P."/>
            <person name="Tsai I.J."/>
            <person name="Beasley H."/>
            <person name="Blok V."/>
            <person name="Cock P.J.A."/>
            <person name="Van den Akker S.E."/>
            <person name="Holroyd N."/>
            <person name="Hunt M."/>
            <person name="Mantelin S."/>
            <person name="Naghra H."/>
            <person name="Pain A."/>
            <person name="Palomares-Rius J.E."/>
            <person name="Zarowiecki M."/>
            <person name="Berriman M."/>
            <person name="Jones J.T."/>
            <person name="Urwin P.E."/>
        </authorList>
    </citation>
    <scope>NUCLEOTIDE SEQUENCE [LARGE SCALE GENOMIC DNA]</scope>
    <source>
        <strain evidence="6">Lindley</strain>
    </source>
</reference>
<dbReference type="Pfam" id="PF04153">
    <property type="entry name" value="NOT2_3_5_C"/>
    <property type="match status" value="1"/>
</dbReference>
<sequence>MKQQLAPENPEKVGGIQTHPDGRVTNIPSRMLNDQFGMAGLLTFLRAIEGAPSIVGLALGHDLSNLGLNLNASKRNLFQTFGGPWADFPCRIQDLDAKVPDEYLTNATIRDKLPHIKMQKLHEDVLFYLFYNCPGEVYQVAAASELYVRDWRFHKVERVWLTRAPLSAAPREIGGSYERSSYLVFDPIQWRRVPREMVLECTDLEGKPSVLGSQSVCSSAAVGSTPLVARLEACGEGTSTLTTTTMAPNPSTSVGENSPHGSVMSSTVGQLWQISRGNLPPKSEMRLLLNILQENPEIFGRHECGDLFLNFMQYEPEIAGILLAFQLMYDFKAYGTNLELLLGMEPNVQVLEVVNKFVKMCEYKSLPIPEEFLNKFITLCISACEKADATHDTAAAHRLVRMVCGFFTFLLSLNRFNSMARRLEIQSFATSFLSLREASLLYQKVLENVAN</sequence>
<dbReference type="InterPro" id="IPR007282">
    <property type="entry name" value="NOT2/3/5_C"/>
</dbReference>
<evidence type="ECO:0000259" key="5">
    <source>
        <dbReference type="Pfam" id="PF04153"/>
    </source>
</evidence>
<dbReference type="InterPro" id="IPR019312">
    <property type="entry name" value="CNOT11"/>
</dbReference>
<comment type="similarity">
    <text evidence="1">Belongs to the CNOT2/3/5 family.</text>
</comment>
<dbReference type="WBParaSite" id="GPLIN_001343000">
    <property type="protein sequence ID" value="GPLIN_001343000"/>
    <property type="gene ID" value="GPLIN_001343000"/>
</dbReference>
<proteinExistence type="inferred from homology"/>
<dbReference type="InterPro" id="IPR038635">
    <property type="entry name" value="CCR4-NOT_su2/3/5_C_sf"/>
</dbReference>
<organism evidence="6 7">
    <name type="scientific">Globodera pallida</name>
    <name type="common">Potato cyst nematode worm</name>
    <name type="synonym">Heterodera pallida</name>
    <dbReference type="NCBI Taxonomy" id="36090"/>
    <lineage>
        <taxon>Eukaryota</taxon>
        <taxon>Metazoa</taxon>
        <taxon>Ecdysozoa</taxon>
        <taxon>Nematoda</taxon>
        <taxon>Chromadorea</taxon>
        <taxon>Rhabditida</taxon>
        <taxon>Tylenchina</taxon>
        <taxon>Tylenchomorpha</taxon>
        <taxon>Tylenchoidea</taxon>
        <taxon>Heteroderidae</taxon>
        <taxon>Heteroderinae</taxon>
        <taxon>Globodera</taxon>
    </lineage>
</organism>
<evidence type="ECO:0000313" key="6">
    <source>
        <dbReference type="Proteomes" id="UP000050741"/>
    </source>
</evidence>
<name>A0A183CKM4_GLOPA</name>
<dbReference type="InterPro" id="IPR040168">
    <property type="entry name" value="Not2/3/5"/>
</dbReference>
<evidence type="ECO:0000313" key="7">
    <source>
        <dbReference type="WBParaSite" id="GPLIN_001343000"/>
    </source>
</evidence>
<dbReference type="AlphaFoldDB" id="A0A183CKM4"/>
<dbReference type="Gene3D" id="2.30.30.1020">
    <property type="entry name" value="CCR4-NOT complex subunit 2/3/5, C-terminal domain"/>
    <property type="match status" value="1"/>
</dbReference>
<feature type="region of interest" description="Disordered" evidence="4">
    <location>
        <begin position="240"/>
        <end position="260"/>
    </location>
</feature>
<feature type="domain" description="NOT2/NOT3/NOT5 C-terminal" evidence="5">
    <location>
        <begin position="79"/>
        <end position="204"/>
    </location>
</feature>
<accession>A0A183CKM4</accession>
<feature type="region of interest" description="Disordered" evidence="4">
    <location>
        <begin position="1"/>
        <end position="24"/>
    </location>
</feature>
<dbReference type="FunFam" id="2.30.30.1020:FF:000005">
    <property type="entry name" value="Regena, isoform C"/>
    <property type="match status" value="1"/>
</dbReference>
<evidence type="ECO:0000256" key="4">
    <source>
        <dbReference type="SAM" id="MobiDB-lite"/>
    </source>
</evidence>
<evidence type="ECO:0000256" key="1">
    <source>
        <dbReference type="ARBA" id="ARBA00007682"/>
    </source>
</evidence>
<keyword evidence="6" id="KW-1185">Reference proteome</keyword>
<dbReference type="GO" id="GO:2000036">
    <property type="term" value="P:regulation of stem cell population maintenance"/>
    <property type="evidence" value="ECO:0007669"/>
    <property type="project" value="UniProtKB-ARBA"/>
</dbReference>
<keyword evidence="3" id="KW-0804">Transcription</keyword>
<evidence type="ECO:0000256" key="2">
    <source>
        <dbReference type="ARBA" id="ARBA00023015"/>
    </source>
</evidence>
<dbReference type="Proteomes" id="UP000050741">
    <property type="component" value="Unassembled WGS sequence"/>
</dbReference>
<dbReference type="Pfam" id="PF10155">
    <property type="entry name" value="CNOT11"/>
    <property type="match status" value="1"/>
</dbReference>
<feature type="compositionally biased region" description="Polar residues" evidence="4">
    <location>
        <begin position="246"/>
        <end position="260"/>
    </location>
</feature>
<dbReference type="GO" id="GO:0030015">
    <property type="term" value="C:CCR4-NOT core complex"/>
    <property type="evidence" value="ECO:0007669"/>
    <property type="project" value="InterPro"/>
</dbReference>
<dbReference type="GO" id="GO:0006355">
    <property type="term" value="P:regulation of DNA-templated transcription"/>
    <property type="evidence" value="ECO:0007669"/>
    <property type="project" value="InterPro"/>
</dbReference>
<dbReference type="PANTHER" id="PTHR23326">
    <property type="entry name" value="CCR4 NOT-RELATED"/>
    <property type="match status" value="1"/>
</dbReference>
<keyword evidence="2" id="KW-0805">Transcription regulation</keyword>
<evidence type="ECO:0000256" key="3">
    <source>
        <dbReference type="ARBA" id="ARBA00023163"/>
    </source>
</evidence>
<reference evidence="7" key="2">
    <citation type="submission" date="2016-06" db="UniProtKB">
        <authorList>
            <consortium name="WormBaseParasite"/>
        </authorList>
    </citation>
    <scope>IDENTIFICATION</scope>
</reference>